<comment type="similarity">
    <text evidence="5">Belongs to the CFAP263 family.</text>
</comment>
<evidence type="ECO:0000259" key="9">
    <source>
        <dbReference type="Pfam" id="PF13870"/>
    </source>
</evidence>
<gene>
    <name evidence="11" type="primary">LOC100374446</name>
</gene>
<dbReference type="PANTHER" id="PTHR15654:SF2">
    <property type="entry name" value="COILED-COIL DOMAIN-CONTAINING PROTEIN 113"/>
    <property type="match status" value="1"/>
</dbReference>
<proteinExistence type="inferred from homology"/>
<evidence type="ECO:0000256" key="5">
    <source>
        <dbReference type="ARBA" id="ARBA00044506"/>
    </source>
</evidence>
<accession>A0ABM0H0Q7</accession>
<evidence type="ECO:0000256" key="1">
    <source>
        <dbReference type="ARBA" id="ARBA00004138"/>
    </source>
</evidence>
<dbReference type="Proteomes" id="UP000694865">
    <property type="component" value="Unplaced"/>
</dbReference>
<feature type="coiled-coil region" evidence="7">
    <location>
        <begin position="188"/>
        <end position="317"/>
    </location>
</feature>
<evidence type="ECO:0000256" key="6">
    <source>
        <dbReference type="ARBA" id="ARBA00044798"/>
    </source>
</evidence>
<organism evidence="10 11">
    <name type="scientific">Saccoglossus kowalevskii</name>
    <name type="common">Acorn worm</name>
    <dbReference type="NCBI Taxonomy" id="10224"/>
    <lineage>
        <taxon>Eukaryota</taxon>
        <taxon>Metazoa</taxon>
        <taxon>Hemichordata</taxon>
        <taxon>Enteropneusta</taxon>
        <taxon>Harrimaniidae</taxon>
        <taxon>Saccoglossus</taxon>
    </lineage>
</organism>
<evidence type="ECO:0000313" key="11">
    <source>
        <dbReference type="RefSeq" id="XP_002741623.1"/>
    </source>
</evidence>
<evidence type="ECO:0000256" key="4">
    <source>
        <dbReference type="ARBA" id="ARBA00023273"/>
    </source>
</evidence>
<sequence>MADSESLDATSVQEQQEDPLADLTDEQLQNLVLECRSQNFVLDNETSMFEKFLKRVEPNMMLTPSAAPTPSVSVQDTRIMRKRSKSKGGGVDKHLKLTAEQKCDIAQREIEELREEIEKLKEDSEKVLDTYRAIMEEADMRFAEIKKAYYEFERDIVKGASNPRTGKVVSEKVSRYFEDKLRQRDTLIEKLRLKNSTLKVQKKKLQLQLKQKEEMGEVLHEVDFQQLKIENSQYLEKIDERNQDLLRLKLMAGNTLQVLNTYKKKLHTLTMESDRLKSEISSRNDLLYRIDAETEQVEVERATAEKLNRKLRQQLDDYKVPEVVEYVREKADLYELNKTVKSWERKVEIAEMALNTHRKTWYQLKLASQQHNPWGMETVN</sequence>
<keyword evidence="4" id="KW-0966">Cell projection</keyword>
<evidence type="ECO:0000313" key="10">
    <source>
        <dbReference type="Proteomes" id="UP000694865"/>
    </source>
</evidence>
<dbReference type="Pfam" id="PF13870">
    <property type="entry name" value="CCDC113_CCDC96_CC"/>
    <property type="match status" value="1"/>
</dbReference>
<evidence type="ECO:0000256" key="7">
    <source>
        <dbReference type="SAM" id="Coils"/>
    </source>
</evidence>
<evidence type="ECO:0000256" key="3">
    <source>
        <dbReference type="ARBA" id="ARBA00023054"/>
    </source>
</evidence>
<protein>
    <recommendedName>
        <fullName evidence="6">Cilia- and flagella-associated protein 263</fullName>
    </recommendedName>
</protein>
<dbReference type="PANTHER" id="PTHR15654">
    <property type="entry name" value="COILED-COIL DOMAIN-CONTAINING PROTEIN 113-RELATED"/>
    <property type="match status" value="1"/>
</dbReference>
<keyword evidence="2" id="KW-0970">Cilium biogenesis/degradation</keyword>
<dbReference type="InterPro" id="IPR025254">
    <property type="entry name" value="CCDC113/CCDC96_CC"/>
</dbReference>
<dbReference type="RefSeq" id="XP_002741623.1">
    <property type="nucleotide sequence ID" value="XM_002741577.2"/>
</dbReference>
<name>A0ABM0H0Q7_SACKO</name>
<feature type="region of interest" description="Disordered" evidence="8">
    <location>
        <begin position="1"/>
        <end position="21"/>
    </location>
</feature>
<comment type="subcellular location">
    <subcellularLocation>
        <location evidence="1">Cell projection</location>
        <location evidence="1">Cilium</location>
    </subcellularLocation>
</comment>
<feature type="domain" description="CCDC113/CCDC96 coiled-coil" evidence="9">
    <location>
        <begin position="182"/>
        <end position="355"/>
    </location>
</feature>
<keyword evidence="10" id="KW-1185">Reference proteome</keyword>
<feature type="coiled-coil region" evidence="7">
    <location>
        <begin position="96"/>
        <end position="137"/>
    </location>
</feature>
<evidence type="ECO:0000256" key="8">
    <source>
        <dbReference type="SAM" id="MobiDB-lite"/>
    </source>
</evidence>
<dbReference type="InterPro" id="IPR051885">
    <property type="entry name" value="CC_CF"/>
</dbReference>
<reference evidence="11" key="1">
    <citation type="submission" date="2025-08" db="UniProtKB">
        <authorList>
            <consortium name="RefSeq"/>
        </authorList>
    </citation>
    <scope>IDENTIFICATION</scope>
    <source>
        <tissue evidence="11">Testes</tissue>
    </source>
</reference>
<keyword evidence="3 7" id="KW-0175">Coiled coil</keyword>
<evidence type="ECO:0000256" key="2">
    <source>
        <dbReference type="ARBA" id="ARBA00022794"/>
    </source>
</evidence>
<dbReference type="GeneID" id="100374446"/>